<keyword evidence="3" id="KW-1185">Reference proteome</keyword>
<name>L1KUY0_9ACTN</name>
<evidence type="ECO:0000313" key="2">
    <source>
        <dbReference type="EMBL" id="EKX64324.1"/>
    </source>
</evidence>
<organism evidence="2 3">
    <name type="scientific">Streptomyces ipomoeae 91-03</name>
    <dbReference type="NCBI Taxonomy" id="698759"/>
    <lineage>
        <taxon>Bacteria</taxon>
        <taxon>Bacillati</taxon>
        <taxon>Actinomycetota</taxon>
        <taxon>Actinomycetes</taxon>
        <taxon>Kitasatosporales</taxon>
        <taxon>Streptomycetaceae</taxon>
        <taxon>Streptomyces</taxon>
    </lineage>
</organism>
<dbReference type="Proteomes" id="UP000010411">
    <property type="component" value="Unassembled WGS sequence"/>
</dbReference>
<comment type="caution">
    <text evidence="2">The sequence shown here is derived from an EMBL/GenBank/DDBJ whole genome shotgun (WGS) entry which is preliminary data.</text>
</comment>
<feature type="non-terminal residue" evidence="2">
    <location>
        <position position="1"/>
    </location>
</feature>
<feature type="compositionally biased region" description="Basic and acidic residues" evidence="1">
    <location>
        <begin position="129"/>
        <end position="139"/>
    </location>
</feature>
<gene>
    <name evidence="2" type="ORF">STRIP9103_09062</name>
</gene>
<evidence type="ECO:0000256" key="1">
    <source>
        <dbReference type="SAM" id="MobiDB-lite"/>
    </source>
</evidence>
<accession>L1KUY0</accession>
<dbReference type="AlphaFoldDB" id="L1KUY0"/>
<proteinExistence type="predicted"/>
<sequence>SLSPWLRSVVRCLGVLLCHRSGEVEHHTLLVAHDPRVVAGRAHEDVAGSHLALSAVVHTDLQAALEDVTVVVDLAALRARDGGHGLGPAPAGFEGGHGEVEPAEVDGFEVSSREVAPLVRLVDRLDLQHDGSFRSDPPLHRPPVKPEPPTEGPVVREVSR</sequence>
<reference evidence="2 3" key="1">
    <citation type="submission" date="2012-11" db="EMBL/GenBank/DDBJ databases">
        <authorList>
            <person name="Huguet-Tapia J.C."/>
            <person name="Durkin A.S."/>
            <person name="Pettis G.S."/>
            <person name="Badger J.H."/>
        </authorList>
    </citation>
    <scope>NUCLEOTIDE SEQUENCE [LARGE SCALE GENOMIC DNA]</scope>
    <source>
        <strain evidence="2 3">91-03</strain>
    </source>
</reference>
<protein>
    <submittedName>
        <fullName evidence="2">Uncharacterized protein</fullName>
    </submittedName>
</protein>
<evidence type="ECO:0000313" key="3">
    <source>
        <dbReference type="Proteomes" id="UP000010411"/>
    </source>
</evidence>
<feature type="region of interest" description="Disordered" evidence="1">
    <location>
        <begin position="129"/>
        <end position="160"/>
    </location>
</feature>
<dbReference type="EMBL" id="AEJC01000381">
    <property type="protein sequence ID" value="EKX64324.1"/>
    <property type="molecule type" value="Genomic_DNA"/>
</dbReference>